<evidence type="ECO:0000256" key="3">
    <source>
        <dbReference type="SAM" id="MobiDB-lite"/>
    </source>
</evidence>
<comment type="caution">
    <text evidence="5">The sequence shown here is derived from an EMBL/GenBank/DDBJ whole genome shotgun (WGS) entry which is preliminary data.</text>
</comment>
<name>A0ABP9G424_9MICC</name>
<feature type="region of interest" description="Disordered" evidence="3">
    <location>
        <begin position="1"/>
        <end position="22"/>
    </location>
</feature>
<evidence type="ECO:0000256" key="1">
    <source>
        <dbReference type="ARBA" id="ARBA00008324"/>
    </source>
</evidence>
<organism evidence="5 6">
    <name type="scientific">Nesterenkonia rhizosphaerae</name>
    <dbReference type="NCBI Taxonomy" id="1348272"/>
    <lineage>
        <taxon>Bacteria</taxon>
        <taxon>Bacillati</taxon>
        <taxon>Actinomycetota</taxon>
        <taxon>Actinomycetes</taxon>
        <taxon>Micrococcales</taxon>
        <taxon>Micrococcaceae</taxon>
        <taxon>Nesterenkonia</taxon>
    </lineage>
</organism>
<sequence length="178" mass="19158">MTDDSSLDTTYRPGLPFPGVPTPFPDEDERLARLEAAGIPAEYHEWMGPHGITPLGAKLGLVYREMHPDKVVATIPVAGNEQNVGLLHGGAHLALAETLGSVATILHARVNLGLEYPVVGTELGATHHRGATEGLVWATCIPLNLGKQLASHEIVMRDDQGRRLSTARMTNMILHPRG</sequence>
<dbReference type="InterPro" id="IPR029069">
    <property type="entry name" value="HotDog_dom_sf"/>
</dbReference>
<dbReference type="InterPro" id="IPR003736">
    <property type="entry name" value="PAAI_dom"/>
</dbReference>
<protein>
    <recommendedName>
        <fullName evidence="4">Thioesterase domain-containing protein</fullName>
    </recommendedName>
</protein>
<dbReference type="EMBL" id="BAABLW010000007">
    <property type="protein sequence ID" value="GAA4927717.1"/>
    <property type="molecule type" value="Genomic_DNA"/>
</dbReference>
<accession>A0ABP9G424</accession>
<feature type="domain" description="Thioesterase" evidence="4">
    <location>
        <begin position="85"/>
        <end position="163"/>
    </location>
</feature>
<evidence type="ECO:0000259" key="4">
    <source>
        <dbReference type="Pfam" id="PF03061"/>
    </source>
</evidence>
<dbReference type="Gene3D" id="3.10.129.10">
    <property type="entry name" value="Hotdog Thioesterase"/>
    <property type="match status" value="1"/>
</dbReference>
<dbReference type="NCBIfam" id="TIGR00369">
    <property type="entry name" value="unchar_dom_1"/>
    <property type="match status" value="1"/>
</dbReference>
<dbReference type="Pfam" id="PF03061">
    <property type="entry name" value="4HBT"/>
    <property type="match status" value="1"/>
</dbReference>
<evidence type="ECO:0000313" key="5">
    <source>
        <dbReference type="EMBL" id="GAA4927717.1"/>
    </source>
</evidence>
<comment type="similarity">
    <text evidence="1">Belongs to the thioesterase PaaI family.</text>
</comment>
<proteinExistence type="inferred from homology"/>
<evidence type="ECO:0000256" key="2">
    <source>
        <dbReference type="ARBA" id="ARBA00022801"/>
    </source>
</evidence>
<dbReference type="PANTHER" id="PTHR43240:SF5">
    <property type="entry name" value="1,4-DIHYDROXY-2-NAPHTHOYL-COA THIOESTERASE 1"/>
    <property type="match status" value="1"/>
</dbReference>
<gene>
    <name evidence="5" type="ORF">GCM10025790_27460</name>
</gene>
<dbReference type="SUPFAM" id="SSF54637">
    <property type="entry name" value="Thioesterase/thiol ester dehydrase-isomerase"/>
    <property type="match status" value="1"/>
</dbReference>
<keyword evidence="6" id="KW-1185">Reference proteome</keyword>
<dbReference type="RefSeq" id="WP_260072214.1">
    <property type="nucleotide sequence ID" value="NZ_BAABLW010000007.1"/>
</dbReference>
<reference evidence="6" key="1">
    <citation type="journal article" date="2019" name="Int. J. Syst. Evol. Microbiol.">
        <title>The Global Catalogue of Microorganisms (GCM) 10K type strain sequencing project: providing services to taxonomists for standard genome sequencing and annotation.</title>
        <authorList>
            <consortium name="The Broad Institute Genomics Platform"/>
            <consortium name="The Broad Institute Genome Sequencing Center for Infectious Disease"/>
            <person name="Wu L."/>
            <person name="Ma J."/>
        </authorList>
    </citation>
    <scope>NUCLEOTIDE SEQUENCE [LARGE SCALE GENOMIC DNA]</scope>
    <source>
        <strain evidence="6">JCM 19129</strain>
    </source>
</reference>
<keyword evidence="2" id="KW-0378">Hydrolase</keyword>
<evidence type="ECO:0000313" key="6">
    <source>
        <dbReference type="Proteomes" id="UP001500368"/>
    </source>
</evidence>
<dbReference type="Proteomes" id="UP001500368">
    <property type="component" value="Unassembled WGS sequence"/>
</dbReference>
<dbReference type="PANTHER" id="PTHR43240">
    <property type="entry name" value="1,4-DIHYDROXY-2-NAPHTHOYL-COA THIOESTERASE 1"/>
    <property type="match status" value="1"/>
</dbReference>
<dbReference type="InterPro" id="IPR006683">
    <property type="entry name" value="Thioestr_dom"/>
</dbReference>
<dbReference type="CDD" id="cd03443">
    <property type="entry name" value="PaaI_thioesterase"/>
    <property type="match status" value="1"/>
</dbReference>